<dbReference type="Ensembl" id="ENSCINT00000033950.1">
    <property type="protein sequence ID" value="ENSCINP00000033649.1"/>
    <property type="gene ID" value="ENSCING00000024950.1"/>
</dbReference>
<reference evidence="2" key="1">
    <citation type="journal article" date="2002" name="Science">
        <title>The draft genome of Ciona intestinalis: insights into chordate and vertebrate origins.</title>
        <authorList>
            <person name="Dehal P."/>
            <person name="Satou Y."/>
            <person name="Campbell R.K."/>
            <person name="Chapman J."/>
            <person name="Degnan B."/>
            <person name="De Tomaso A."/>
            <person name="Davidson B."/>
            <person name="Di Gregorio A."/>
            <person name="Gelpke M."/>
            <person name="Goodstein D.M."/>
            <person name="Harafuji N."/>
            <person name="Hastings K.E."/>
            <person name="Ho I."/>
            <person name="Hotta K."/>
            <person name="Huang W."/>
            <person name="Kawashima T."/>
            <person name="Lemaire P."/>
            <person name="Martinez D."/>
            <person name="Meinertzhagen I.A."/>
            <person name="Necula S."/>
            <person name="Nonaka M."/>
            <person name="Putnam N."/>
            <person name="Rash S."/>
            <person name="Saiga H."/>
            <person name="Satake M."/>
            <person name="Terry A."/>
            <person name="Yamada L."/>
            <person name="Wang H.G."/>
            <person name="Awazu S."/>
            <person name="Azumi K."/>
            <person name="Boore J."/>
            <person name="Branno M."/>
            <person name="Chin-Bow S."/>
            <person name="DeSantis R."/>
            <person name="Doyle S."/>
            <person name="Francino P."/>
            <person name="Keys D.N."/>
            <person name="Haga S."/>
            <person name="Hayashi H."/>
            <person name="Hino K."/>
            <person name="Imai K.S."/>
            <person name="Inaba K."/>
            <person name="Kano S."/>
            <person name="Kobayashi K."/>
            <person name="Kobayashi M."/>
            <person name="Lee B.I."/>
            <person name="Makabe K.W."/>
            <person name="Manohar C."/>
            <person name="Matassi G."/>
            <person name="Medina M."/>
            <person name="Mochizuki Y."/>
            <person name="Mount S."/>
            <person name="Morishita T."/>
            <person name="Miura S."/>
            <person name="Nakayama A."/>
            <person name="Nishizaka S."/>
            <person name="Nomoto H."/>
            <person name="Ohta F."/>
            <person name="Oishi K."/>
            <person name="Rigoutsos I."/>
            <person name="Sano M."/>
            <person name="Sasaki A."/>
            <person name="Sasakura Y."/>
            <person name="Shoguchi E."/>
            <person name="Shin-i T."/>
            <person name="Spagnuolo A."/>
            <person name="Stainier D."/>
            <person name="Suzuki M.M."/>
            <person name="Tassy O."/>
            <person name="Takatori N."/>
            <person name="Tokuoka M."/>
            <person name="Yagi K."/>
            <person name="Yoshizaki F."/>
            <person name="Wada S."/>
            <person name="Zhang C."/>
            <person name="Hyatt P.D."/>
            <person name="Larimer F."/>
            <person name="Detter C."/>
            <person name="Doggett N."/>
            <person name="Glavina T."/>
            <person name="Hawkins T."/>
            <person name="Richardson P."/>
            <person name="Lucas S."/>
            <person name="Kohara Y."/>
            <person name="Levine M."/>
            <person name="Satoh N."/>
            <person name="Rokhsar D.S."/>
        </authorList>
    </citation>
    <scope>NUCLEOTIDE SEQUENCE [LARGE SCALE GENOMIC DNA]</scope>
</reference>
<reference evidence="1" key="4">
    <citation type="submission" date="2025-09" db="UniProtKB">
        <authorList>
            <consortium name="Ensembl"/>
        </authorList>
    </citation>
    <scope>IDENTIFICATION</scope>
</reference>
<dbReference type="Proteomes" id="UP000008144">
    <property type="component" value="Chromosome 5"/>
</dbReference>
<organism evidence="1 2">
    <name type="scientific">Ciona intestinalis</name>
    <name type="common">Transparent sea squirt</name>
    <name type="synonym">Ascidia intestinalis</name>
    <dbReference type="NCBI Taxonomy" id="7719"/>
    <lineage>
        <taxon>Eukaryota</taxon>
        <taxon>Metazoa</taxon>
        <taxon>Chordata</taxon>
        <taxon>Tunicata</taxon>
        <taxon>Ascidiacea</taxon>
        <taxon>Phlebobranchia</taxon>
        <taxon>Cionidae</taxon>
        <taxon>Ciona</taxon>
    </lineage>
</organism>
<dbReference type="HOGENOM" id="CLU_3193705_0_0_1"/>
<accession>H2XVG5</accession>
<protein>
    <submittedName>
        <fullName evidence="1">Uncharacterized protein</fullName>
    </submittedName>
</protein>
<evidence type="ECO:0000313" key="1">
    <source>
        <dbReference type="Ensembl" id="ENSCINP00000033649.1"/>
    </source>
</evidence>
<reference evidence="1" key="2">
    <citation type="journal article" date="2008" name="Genome Biol.">
        <title>Improved genome assembly and evidence-based global gene model set for the chordate Ciona intestinalis: new insight into intron and operon populations.</title>
        <authorList>
            <person name="Satou Y."/>
            <person name="Mineta K."/>
            <person name="Ogasawara M."/>
            <person name="Sasakura Y."/>
            <person name="Shoguchi E."/>
            <person name="Ueno K."/>
            <person name="Yamada L."/>
            <person name="Matsumoto J."/>
            <person name="Wasserscheid J."/>
            <person name="Dewar K."/>
            <person name="Wiley G.B."/>
            <person name="Macmil S.L."/>
            <person name="Roe B.A."/>
            <person name="Zeller R.W."/>
            <person name="Hastings K.E."/>
            <person name="Lemaire P."/>
            <person name="Lindquist E."/>
            <person name="Endo T."/>
            <person name="Hotta K."/>
            <person name="Inaba K."/>
        </authorList>
    </citation>
    <scope>NUCLEOTIDE SEQUENCE [LARGE SCALE GENOMIC DNA]</scope>
    <source>
        <strain evidence="1">wild type</strain>
    </source>
</reference>
<sequence>HYSLSLDAGNLYKKEITLTLPVVGLAKQHELAIVAAVVADWLPKNT</sequence>
<reference evidence="1" key="3">
    <citation type="submission" date="2025-08" db="UniProtKB">
        <authorList>
            <consortium name="Ensembl"/>
        </authorList>
    </citation>
    <scope>IDENTIFICATION</scope>
</reference>
<dbReference type="InParanoid" id="H2XVG5"/>
<dbReference type="EMBL" id="EAAA01002225">
    <property type="status" value="NOT_ANNOTATED_CDS"/>
    <property type="molecule type" value="Genomic_DNA"/>
</dbReference>
<keyword evidence="2" id="KW-1185">Reference proteome</keyword>
<dbReference type="AlphaFoldDB" id="H2XVG5"/>
<name>H2XVG5_CIOIN</name>
<evidence type="ECO:0000313" key="2">
    <source>
        <dbReference type="Proteomes" id="UP000008144"/>
    </source>
</evidence>
<proteinExistence type="predicted"/>